<feature type="compositionally biased region" description="Polar residues" evidence="1">
    <location>
        <begin position="1"/>
        <end position="11"/>
    </location>
</feature>
<dbReference type="AlphaFoldDB" id="A0A1Y2K8B3"/>
<proteinExistence type="predicted"/>
<protein>
    <submittedName>
        <fullName evidence="2">Uncharacterized protein</fullName>
    </submittedName>
</protein>
<dbReference type="RefSeq" id="WP_085440884.1">
    <property type="nucleotide sequence ID" value="NZ_LVJN01000015.1"/>
</dbReference>
<keyword evidence="3" id="KW-1185">Reference proteome</keyword>
<comment type="caution">
    <text evidence="2">The sequence shown here is derived from an EMBL/GenBank/DDBJ whole genome shotgun (WGS) entry which is preliminary data.</text>
</comment>
<dbReference type="Proteomes" id="UP000194003">
    <property type="component" value="Unassembled WGS sequence"/>
</dbReference>
<name>A0A1Y2K8B3_9PROT</name>
<feature type="region of interest" description="Disordered" evidence="1">
    <location>
        <begin position="1"/>
        <end position="22"/>
    </location>
</feature>
<organism evidence="2 3">
    <name type="scientific">Magnetofaba australis IT-1</name>
    <dbReference type="NCBI Taxonomy" id="1434232"/>
    <lineage>
        <taxon>Bacteria</taxon>
        <taxon>Pseudomonadati</taxon>
        <taxon>Pseudomonadota</taxon>
        <taxon>Magnetococcia</taxon>
        <taxon>Magnetococcales</taxon>
        <taxon>Magnetococcaceae</taxon>
        <taxon>Magnetofaba</taxon>
    </lineage>
</organism>
<evidence type="ECO:0000313" key="3">
    <source>
        <dbReference type="Proteomes" id="UP000194003"/>
    </source>
</evidence>
<accession>A0A1Y2K8B3</accession>
<dbReference type="EMBL" id="LVJN01000015">
    <property type="protein sequence ID" value="OSM07001.1"/>
    <property type="molecule type" value="Genomic_DNA"/>
</dbReference>
<dbReference type="OrthoDB" id="9808317at2"/>
<reference evidence="2 3" key="1">
    <citation type="journal article" date="2016" name="BMC Genomics">
        <title>Combined genomic and structural analyses of a cultured magnetotactic bacterium reveals its niche adaptation to a dynamic environment.</title>
        <authorList>
            <person name="Araujo A.C."/>
            <person name="Morillo V."/>
            <person name="Cypriano J."/>
            <person name="Teixeira L.C."/>
            <person name="Leao P."/>
            <person name="Lyra S."/>
            <person name="Almeida L.G."/>
            <person name="Bazylinski D.A."/>
            <person name="Vasconcellos A.T."/>
            <person name="Abreu F."/>
            <person name="Lins U."/>
        </authorList>
    </citation>
    <scope>NUCLEOTIDE SEQUENCE [LARGE SCALE GENOMIC DNA]</scope>
    <source>
        <strain evidence="2 3">IT-1</strain>
    </source>
</reference>
<evidence type="ECO:0000256" key="1">
    <source>
        <dbReference type="SAM" id="MobiDB-lite"/>
    </source>
</evidence>
<gene>
    <name evidence="2" type="ORF">MAIT1_00097</name>
</gene>
<evidence type="ECO:0000313" key="2">
    <source>
        <dbReference type="EMBL" id="OSM07001.1"/>
    </source>
</evidence>
<dbReference type="STRING" id="1434232.MAIT1_00097"/>
<sequence length="268" mass="28923">MLDQTDTQTAAPTRLFDDTGRRIPPVGLQAEAHPISRGYFKIDPQQIDYAAIHSRLTRLLPLQGAPDAAAFQARVEAALASLRADPNTADVLTSQAIPFMLPRATYADLGAAVEETYIPAVAAAFGEVQPDYDFTNHHIGGFGGKLAPAPGARQETLLARMADDVVVGVLLPCLPGYSVPAAREQMASLPEQFLLAGALEQCAAFVSIPDLLVRPHGYPPLLMWSGAQYDNDEFAPHFEAYGYNLTVNSRGHFGHANEYWSHALTVLA</sequence>